<dbReference type="Gene3D" id="3.30.70.270">
    <property type="match status" value="1"/>
</dbReference>
<organism evidence="2 3">
    <name type="scientific">Ladona fulva</name>
    <name type="common">Scarce chaser dragonfly</name>
    <name type="synonym">Libellula fulva</name>
    <dbReference type="NCBI Taxonomy" id="123851"/>
    <lineage>
        <taxon>Eukaryota</taxon>
        <taxon>Metazoa</taxon>
        <taxon>Ecdysozoa</taxon>
        <taxon>Arthropoda</taxon>
        <taxon>Hexapoda</taxon>
        <taxon>Insecta</taxon>
        <taxon>Pterygota</taxon>
        <taxon>Palaeoptera</taxon>
        <taxon>Odonata</taxon>
        <taxon>Epiprocta</taxon>
        <taxon>Anisoptera</taxon>
        <taxon>Libelluloidea</taxon>
        <taxon>Libellulidae</taxon>
        <taxon>Ladona</taxon>
    </lineage>
</organism>
<dbReference type="Pfam" id="PF17919">
    <property type="entry name" value="RT_RNaseH_2"/>
    <property type="match status" value="1"/>
</dbReference>
<evidence type="ECO:0000259" key="1">
    <source>
        <dbReference type="Pfam" id="PF17919"/>
    </source>
</evidence>
<proteinExistence type="predicted"/>
<accession>A0A8K0KCP0</accession>
<dbReference type="InterPro" id="IPR050951">
    <property type="entry name" value="Retrovirus_Pol_polyprotein"/>
</dbReference>
<feature type="domain" description="Reverse transcriptase/retrotransposon-derived protein RNase H-like" evidence="1">
    <location>
        <begin position="295"/>
        <end position="359"/>
    </location>
</feature>
<keyword evidence="3" id="KW-1185">Reference proteome</keyword>
<protein>
    <recommendedName>
        <fullName evidence="1">Reverse transcriptase/retrotransposon-derived protein RNase H-like domain-containing protein</fullName>
    </recommendedName>
</protein>
<reference evidence="2" key="1">
    <citation type="submission" date="2013-04" db="EMBL/GenBank/DDBJ databases">
        <authorList>
            <person name="Qu J."/>
            <person name="Murali S.C."/>
            <person name="Bandaranaike D."/>
            <person name="Bellair M."/>
            <person name="Blankenburg K."/>
            <person name="Chao H."/>
            <person name="Dinh H."/>
            <person name="Doddapaneni H."/>
            <person name="Downs B."/>
            <person name="Dugan-Rocha S."/>
            <person name="Elkadiri S."/>
            <person name="Gnanaolivu R.D."/>
            <person name="Hernandez B."/>
            <person name="Javaid M."/>
            <person name="Jayaseelan J.C."/>
            <person name="Lee S."/>
            <person name="Li M."/>
            <person name="Ming W."/>
            <person name="Munidasa M."/>
            <person name="Muniz J."/>
            <person name="Nguyen L."/>
            <person name="Ongeri F."/>
            <person name="Osuji N."/>
            <person name="Pu L.-L."/>
            <person name="Puazo M."/>
            <person name="Qu C."/>
            <person name="Quiroz J."/>
            <person name="Raj R."/>
            <person name="Weissenberger G."/>
            <person name="Xin Y."/>
            <person name="Zou X."/>
            <person name="Han Y."/>
            <person name="Richards S."/>
            <person name="Worley K."/>
            <person name="Muzny D."/>
            <person name="Gibbs R."/>
        </authorList>
    </citation>
    <scope>NUCLEOTIDE SEQUENCE</scope>
    <source>
        <strain evidence="2">Sampled in the wild</strain>
    </source>
</reference>
<dbReference type="InterPro" id="IPR043502">
    <property type="entry name" value="DNA/RNA_pol_sf"/>
</dbReference>
<dbReference type="EMBL" id="KZ308621">
    <property type="protein sequence ID" value="KAG8232480.1"/>
    <property type="molecule type" value="Genomic_DNA"/>
</dbReference>
<reference evidence="2" key="2">
    <citation type="submission" date="2017-10" db="EMBL/GenBank/DDBJ databases">
        <title>Ladona fulva Genome sequencing and assembly.</title>
        <authorList>
            <person name="Murali S."/>
            <person name="Richards S."/>
            <person name="Bandaranaike D."/>
            <person name="Bellair M."/>
            <person name="Blankenburg K."/>
            <person name="Chao H."/>
            <person name="Dinh H."/>
            <person name="Doddapaneni H."/>
            <person name="Dugan-Rocha S."/>
            <person name="Elkadiri S."/>
            <person name="Gnanaolivu R."/>
            <person name="Hernandez B."/>
            <person name="Skinner E."/>
            <person name="Javaid M."/>
            <person name="Lee S."/>
            <person name="Li M."/>
            <person name="Ming W."/>
            <person name="Munidasa M."/>
            <person name="Muniz J."/>
            <person name="Nguyen L."/>
            <person name="Hughes D."/>
            <person name="Osuji N."/>
            <person name="Pu L.-L."/>
            <person name="Puazo M."/>
            <person name="Qu C."/>
            <person name="Quiroz J."/>
            <person name="Raj R."/>
            <person name="Weissenberger G."/>
            <person name="Xin Y."/>
            <person name="Zou X."/>
            <person name="Han Y."/>
            <person name="Worley K."/>
            <person name="Muzny D."/>
            <person name="Gibbs R."/>
        </authorList>
    </citation>
    <scope>NUCLEOTIDE SEQUENCE</scope>
    <source>
        <strain evidence="2">Sampled in the wild</strain>
    </source>
</reference>
<evidence type="ECO:0000313" key="3">
    <source>
        <dbReference type="Proteomes" id="UP000792457"/>
    </source>
</evidence>
<dbReference type="SUPFAM" id="SSF56672">
    <property type="entry name" value="DNA/RNA polymerases"/>
    <property type="match status" value="1"/>
</dbReference>
<dbReference type="GO" id="GO:0071897">
    <property type="term" value="P:DNA biosynthetic process"/>
    <property type="evidence" value="ECO:0007669"/>
    <property type="project" value="UniProtKB-ARBA"/>
</dbReference>
<comment type="caution">
    <text evidence="2">The sequence shown here is derived from an EMBL/GenBank/DDBJ whole genome shotgun (WGS) entry which is preliminary data.</text>
</comment>
<sequence length="360" mass="40619">MWDARERRQLDLRACRGETQIIRPLRWIAQSEDPSRQTRAWLLKLIQEMQDQNLPDRKKIIQGGRNGVMLLRDSVASCVAACYYDIAENVARSKATLWHGMGTVSLNWYLNAVGTAAQNQTYQEIIAVVKSLINPVPAVQELPEDFLAALKCMALTYNFAEDAAHPEDCYIQVLFVFVFGDKDVQSYLLQQENMTVNSMVRFAKHFLWSQKMDNQCTQGASGDINAVRGKCFNSLPSEGKENQGHQCKHWGRGHRAIIILRQQYVSRKSVLNLAIICVLLYELLGKKVKWKSSVRQQTAFAKLKEVMSKPSVLCHYNPYLSLGLAIDASSYGVGATLFHIFPHGTEEPIAYALQTLSSAC</sequence>
<gene>
    <name evidence="2" type="ORF">J437_LFUL012712</name>
</gene>
<dbReference type="PANTHER" id="PTHR37984:SF13">
    <property type="entry name" value="RIBONUCLEASE H"/>
    <property type="match status" value="1"/>
</dbReference>
<dbReference type="AlphaFoldDB" id="A0A8K0KCP0"/>
<dbReference type="InterPro" id="IPR041577">
    <property type="entry name" value="RT_RNaseH_2"/>
</dbReference>
<dbReference type="InterPro" id="IPR043128">
    <property type="entry name" value="Rev_trsase/Diguanyl_cyclase"/>
</dbReference>
<evidence type="ECO:0000313" key="2">
    <source>
        <dbReference type="EMBL" id="KAG8232480.1"/>
    </source>
</evidence>
<dbReference type="Proteomes" id="UP000792457">
    <property type="component" value="Unassembled WGS sequence"/>
</dbReference>
<dbReference type="OrthoDB" id="427924at2759"/>
<name>A0A8K0KCP0_LADFU</name>
<dbReference type="PANTHER" id="PTHR37984">
    <property type="entry name" value="PROTEIN CBG26694"/>
    <property type="match status" value="1"/>
</dbReference>